<dbReference type="AlphaFoldDB" id="A0AAE0K8E0"/>
<reference evidence="2" key="2">
    <citation type="submission" date="2023-06" db="EMBL/GenBank/DDBJ databases">
        <authorList>
            <consortium name="Lawrence Berkeley National Laboratory"/>
            <person name="Haridas S."/>
            <person name="Hensen N."/>
            <person name="Bonometti L."/>
            <person name="Westerberg I."/>
            <person name="Brannstrom I.O."/>
            <person name="Guillou S."/>
            <person name="Cros-Aarteil S."/>
            <person name="Calhoun S."/>
            <person name="Kuo A."/>
            <person name="Mondo S."/>
            <person name="Pangilinan J."/>
            <person name="Riley R."/>
            <person name="Labutti K."/>
            <person name="Andreopoulos B."/>
            <person name="Lipzen A."/>
            <person name="Chen C."/>
            <person name="Yanf M."/>
            <person name="Daum C."/>
            <person name="Ng V."/>
            <person name="Clum A."/>
            <person name="Steindorff A."/>
            <person name="Ohm R."/>
            <person name="Martin F."/>
            <person name="Silar P."/>
            <person name="Natvig D."/>
            <person name="Lalanne C."/>
            <person name="Gautier V."/>
            <person name="Ament-Velasquez S.L."/>
            <person name="Kruys A."/>
            <person name="Hutchinson M.I."/>
            <person name="Powell A.J."/>
            <person name="Barry K."/>
            <person name="Miller A.N."/>
            <person name="Grigoriev I.V."/>
            <person name="Debuchy R."/>
            <person name="Gladieux P."/>
            <person name="Thoren M.H."/>
            <person name="Johannesson H."/>
        </authorList>
    </citation>
    <scope>NUCLEOTIDE SEQUENCE</scope>
    <source>
        <strain evidence="2">CBS 958.72</strain>
    </source>
</reference>
<keyword evidence="1" id="KW-0472">Membrane</keyword>
<evidence type="ECO:0000313" key="3">
    <source>
        <dbReference type="Proteomes" id="UP001287356"/>
    </source>
</evidence>
<accession>A0AAE0K8E0</accession>
<name>A0AAE0K8E0_9PEZI</name>
<dbReference type="Proteomes" id="UP001287356">
    <property type="component" value="Unassembled WGS sequence"/>
</dbReference>
<gene>
    <name evidence="2" type="ORF">B0T24DRAFT_319405</name>
</gene>
<evidence type="ECO:0000256" key="1">
    <source>
        <dbReference type="SAM" id="Phobius"/>
    </source>
</evidence>
<organism evidence="2 3">
    <name type="scientific">Lasiosphaeria ovina</name>
    <dbReference type="NCBI Taxonomy" id="92902"/>
    <lineage>
        <taxon>Eukaryota</taxon>
        <taxon>Fungi</taxon>
        <taxon>Dikarya</taxon>
        <taxon>Ascomycota</taxon>
        <taxon>Pezizomycotina</taxon>
        <taxon>Sordariomycetes</taxon>
        <taxon>Sordariomycetidae</taxon>
        <taxon>Sordariales</taxon>
        <taxon>Lasiosphaeriaceae</taxon>
        <taxon>Lasiosphaeria</taxon>
    </lineage>
</organism>
<dbReference type="EMBL" id="JAULSN010000005">
    <property type="protein sequence ID" value="KAK3371432.1"/>
    <property type="molecule type" value="Genomic_DNA"/>
</dbReference>
<sequence>MHARNTRSTYTRICPRVNDRYGTGVCVCVCACGPACGLAATYLVQPRHGMAWYGMSIGYWVLLASHRGAQFRPVGSIRHAQRIFHNLRFPARVSVCLLSAPHIHLSPSCLIAQADLASRLIPASHTHHTLHTHHTTPHHAGLFFQHFPFLSLMNFRKSNNPYR</sequence>
<comment type="caution">
    <text evidence="2">The sequence shown here is derived from an EMBL/GenBank/DDBJ whole genome shotgun (WGS) entry which is preliminary data.</text>
</comment>
<keyword evidence="3" id="KW-1185">Reference proteome</keyword>
<protein>
    <submittedName>
        <fullName evidence="2">Uncharacterized protein</fullName>
    </submittedName>
</protein>
<reference evidence="2" key="1">
    <citation type="journal article" date="2023" name="Mol. Phylogenet. Evol.">
        <title>Genome-scale phylogeny and comparative genomics of the fungal order Sordariales.</title>
        <authorList>
            <person name="Hensen N."/>
            <person name="Bonometti L."/>
            <person name="Westerberg I."/>
            <person name="Brannstrom I.O."/>
            <person name="Guillou S."/>
            <person name="Cros-Aarteil S."/>
            <person name="Calhoun S."/>
            <person name="Haridas S."/>
            <person name="Kuo A."/>
            <person name="Mondo S."/>
            <person name="Pangilinan J."/>
            <person name="Riley R."/>
            <person name="LaButti K."/>
            <person name="Andreopoulos B."/>
            <person name="Lipzen A."/>
            <person name="Chen C."/>
            <person name="Yan M."/>
            <person name="Daum C."/>
            <person name="Ng V."/>
            <person name="Clum A."/>
            <person name="Steindorff A."/>
            <person name="Ohm R.A."/>
            <person name="Martin F."/>
            <person name="Silar P."/>
            <person name="Natvig D.O."/>
            <person name="Lalanne C."/>
            <person name="Gautier V."/>
            <person name="Ament-Velasquez S.L."/>
            <person name="Kruys A."/>
            <person name="Hutchinson M.I."/>
            <person name="Powell A.J."/>
            <person name="Barry K."/>
            <person name="Miller A.N."/>
            <person name="Grigoriev I.V."/>
            <person name="Debuchy R."/>
            <person name="Gladieux P."/>
            <person name="Hiltunen Thoren M."/>
            <person name="Johannesson H."/>
        </authorList>
    </citation>
    <scope>NUCLEOTIDE SEQUENCE</scope>
    <source>
        <strain evidence="2">CBS 958.72</strain>
    </source>
</reference>
<evidence type="ECO:0000313" key="2">
    <source>
        <dbReference type="EMBL" id="KAK3371432.1"/>
    </source>
</evidence>
<keyword evidence="1" id="KW-1133">Transmembrane helix</keyword>
<keyword evidence="1" id="KW-0812">Transmembrane</keyword>
<proteinExistence type="predicted"/>
<feature type="transmembrane region" description="Helical" evidence="1">
    <location>
        <begin position="21"/>
        <end position="44"/>
    </location>
</feature>